<dbReference type="InterPro" id="IPR058163">
    <property type="entry name" value="LysR-type_TF_proteobact-type"/>
</dbReference>
<keyword evidence="7" id="KW-1185">Reference proteome</keyword>
<keyword evidence="4" id="KW-0804">Transcription</keyword>
<dbReference type="InterPro" id="IPR000847">
    <property type="entry name" value="LysR_HTH_N"/>
</dbReference>
<comment type="similarity">
    <text evidence="1">Belongs to the LysR transcriptional regulatory family.</text>
</comment>
<dbReference type="GO" id="GO:0043565">
    <property type="term" value="F:sequence-specific DNA binding"/>
    <property type="evidence" value="ECO:0007669"/>
    <property type="project" value="TreeGrafter"/>
</dbReference>
<dbReference type="PANTHER" id="PTHR30537:SF5">
    <property type="entry name" value="HTH-TYPE TRANSCRIPTIONAL ACTIVATOR TTDR-RELATED"/>
    <property type="match status" value="1"/>
</dbReference>
<keyword evidence="3" id="KW-0238">DNA-binding</keyword>
<gene>
    <name evidence="6" type="primary">dmlR_1</name>
    <name evidence="6" type="ORF">NCTC13316_01672</name>
</gene>
<dbReference type="InterPro" id="IPR036388">
    <property type="entry name" value="WH-like_DNA-bd_sf"/>
</dbReference>
<dbReference type="PANTHER" id="PTHR30537">
    <property type="entry name" value="HTH-TYPE TRANSCRIPTIONAL REGULATOR"/>
    <property type="match status" value="1"/>
</dbReference>
<dbReference type="AlphaFoldDB" id="A0A378JJS6"/>
<evidence type="ECO:0000259" key="5">
    <source>
        <dbReference type="PROSITE" id="PS50931"/>
    </source>
</evidence>
<accession>A0A378JJS6</accession>
<dbReference type="GO" id="GO:0003700">
    <property type="term" value="F:DNA-binding transcription factor activity"/>
    <property type="evidence" value="ECO:0007669"/>
    <property type="project" value="InterPro"/>
</dbReference>
<keyword evidence="2" id="KW-0805">Transcription regulation</keyword>
<evidence type="ECO:0000313" key="6">
    <source>
        <dbReference type="EMBL" id="STX51576.1"/>
    </source>
</evidence>
<dbReference type="GO" id="GO:0006351">
    <property type="term" value="P:DNA-templated transcription"/>
    <property type="evidence" value="ECO:0007669"/>
    <property type="project" value="TreeGrafter"/>
</dbReference>
<reference evidence="6 7" key="1">
    <citation type="submission" date="2018-06" db="EMBL/GenBank/DDBJ databases">
        <authorList>
            <consortium name="Pathogen Informatics"/>
            <person name="Doyle S."/>
        </authorList>
    </citation>
    <scope>NUCLEOTIDE SEQUENCE [LARGE SCALE GENOMIC DNA]</scope>
    <source>
        <strain evidence="6 7">NCTC13316</strain>
    </source>
</reference>
<dbReference type="InterPro" id="IPR036390">
    <property type="entry name" value="WH_DNA-bd_sf"/>
</dbReference>
<dbReference type="FunFam" id="1.10.10.10:FF:000001">
    <property type="entry name" value="LysR family transcriptional regulator"/>
    <property type="match status" value="1"/>
</dbReference>
<dbReference type="CDD" id="cd08422">
    <property type="entry name" value="PBP2_CrgA_like"/>
    <property type="match status" value="1"/>
</dbReference>
<evidence type="ECO:0000313" key="7">
    <source>
        <dbReference type="Proteomes" id="UP000254794"/>
    </source>
</evidence>
<dbReference type="Pfam" id="PF00126">
    <property type="entry name" value="HTH_1"/>
    <property type="match status" value="1"/>
</dbReference>
<evidence type="ECO:0000256" key="2">
    <source>
        <dbReference type="ARBA" id="ARBA00023015"/>
    </source>
</evidence>
<sequence>MLSDIEVFLQVVDSNSFYKAANVLKISPASVTRKVANLEQELGVTLLNRNTRRFSLTKYGDYCYKHCQNISKILAELRTDIANKIQEPSGLINLSVSVYSGYLELLPIIARFLEIYPQITIQFVKSNIFPDLIDDSYDIYFRYKEINTRTLQSKKLIDHQMICCATPTYLKRHGIPKKPDKLKNHNCIIHQINLYEGDCWFFQQQDKDYSIPVSGNLRLNNSALVLEAVLQGVGIAFLPSYFCQKFIDGGELIEVLADFRSTPMSVWMVYPRPKFLSLKHRVFVDFILNTYHSNKVVIGKLTPKI</sequence>
<protein>
    <submittedName>
        <fullName evidence="6">LysR family transcriptional regulator</fullName>
    </submittedName>
</protein>
<dbReference type="EMBL" id="UGOD01000001">
    <property type="protein sequence ID" value="STX51576.1"/>
    <property type="molecule type" value="Genomic_DNA"/>
</dbReference>
<dbReference type="PROSITE" id="PS50931">
    <property type="entry name" value="HTH_LYSR"/>
    <property type="match status" value="1"/>
</dbReference>
<feature type="domain" description="HTH lysR-type" evidence="5">
    <location>
        <begin position="1"/>
        <end position="57"/>
    </location>
</feature>
<dbReference type="SUPFAM" id="SSF46785">
    <property type="entry name" value="Winged helix' DNA-binding domain"/>
    <property type="match status" value="1"/>
</dbReference>
<dbReference type="Proteomes" id="UP000254794">
    <property type="component" value="Unassembled WGS sequence"/>
</dbReference>
<dbReference type="Gene3D" id="3.40.190.290">
    <property type="match status" value="1"/>
</dbReference>
<dbReference type="RefSeq" id="WP_115331205.1">
    <property type="nucleotide sequence ID" value="NZ_CAAAHP010000001.1"/>
</dbReference>
<dbReference type="Pfam" id="PF03466">
    <property type="entry name" value="LysR_substrate"/>
    <property type="match status" value="1"/>
</dbReference>
<organism evidence="6 7">
    <name type="scientific">Legionella busanensis</name>
    <dbReference type="NCBI Taxonomy" id="190655"/>
    <lineage>
        <taxon>Bacteria</taxon>
        <taxon>Pseudomonadati</taxon>
        <taxon>Pseudomonadota</taxon>
        <taxon>Gammaproteobacteria</taxon>
        <taxon>Legionellales</taxon>
        <taxon>Legionellaceae</taxon>
        <taxon>Legionella</taxon>
    </lineage>
</organism>
<dbReference type="Gene3D" id="1.10.10.10">
    <property type="entry name" value="Winged helix-like DNA-binding domain superfamily/Winged helix DNA-binding domain"/>
    <property type="match status" value="1"/>
</dbReference>
<dbReference type="InterPro" id="IPR005119">
    <property type="entry name" value="LysR_subst-bd"/>
</dbReference>
<evidence type="ECO:0000256" key="3">
    <source>
        <dbReference type="ARBA" id="ARBA00023125"/>
    </source>
</evidence>
<proteinExistence type="inferred from homology"/>
<dbReference type="OrthoDB" id="9786526at2"/>
<evidence type="ECO:0000256" key="1">
    <source>
        <dbReference type="ARBA" id="ARBA00009437"/>
    </source>
</evidence>
<evidence type="ECO:0000256" key="4">
    <source>
        <dbReference type="ARBA" id="ARBA00023163"/>
    </source>
</evidence>
<name>A0A378JJS6_9GAMM</name>
<dbReference type="SUPFAM" id="SSF53850">
    <property type="entry name" value="Periplasmic binding protein-like II"/>
    <property type="match status" value="1"/>
</dbReference>